<accession>F8NW04</accession>
<dbReference type="GeneID" id="18819500"/>
<dbReference type="Proteomes" id="UP000008064">
    <property type="component" value="Unassembled WGS sequence"/>
</dbReference>
<dbReference type="Pfam" id="PF13350">
    <property type="entry name" value="Y_phosphatase3"/>
    <property type="match status" value="1"/>
</dbReference>
<dbReference type="InterPro" id="IPR016130">
    <property type="entry name" value="Tyr_Pase_AS"/>
</dbReference>
<dbReference type="EMBL" id="GL945434">
    <property type="protein sequence ID" value="EGO24938.1"/>
    <property type="molecule type" value="Genomic_DNA"/>
</dbReference>
<feature type="non-terminal residue" evidence="2">
    <location>
        <position position="175"/>
    </location>
</feature>
<dbReference type="InterPro" id="IPR026893">
    <property type="entry name" value="Tyr/Ser_Pase_IphP-type"/>
</dbReference>
<protein>
    <recommendedName>
        <fullName evidence="1">Tyrosine specific protein phosphatases domain-containing protein</fullName>
    </recommendedName>
</protein>
<reference evidence="3" key="1">
    <citation type="journal article" date="2011" name="Science">
        <title>The plant cell wall-decomposing machinery underlies the functional diversity of forest fungi.</title>
        <authorList>
            <person name="Eastwood D.C."/>
            <person name="Floudas D."/>
            <person name="Binder M."/>
            <person name="Majcherczyk A."/>
            <person name="Schneider P."/>
            <person name="Aerts A."/>
            <person name="Asiegbu F.O."/>
            <person name="Baker S.E."/>
            <person name="Barry K."/>
            <person name="Bendiksby M."/>
            <person name="Blumentritt M."/>
            <person name="Coutinho P.M."/>
            <person name="Cullen D."/>
            <person name="de Vries R.P."/>
            <person name="Gathman A."/>
            <person name="Goodell B."/>
            <person name="Henrissat B."/>
            <person name="Ihrmark K."/>
            <person name="Kauserud H."/>
            <person name="Kohler A."/>
            <person name="LaButti K."/>
            <person name="Lapidus A."/>
            <person name="Lavin J.L."/>
            <person name="Lee Y.-H."/>
            <person name="Lindquist E."/>
            <person name="Lilly W."/>
            <person name="Lucas S."/>
            <person name="Morin E."/>
            <person name="Murat C."/>
            <person name="Oguiza J.A."/>
            <person name="Park J."/>
            <person name="Pisabarro A.G."/>
            <person name="Riley R."/>
            <person name="Rosling A."/>
            <person name="Salamov A."/>
            <person name="Schmidt O."/>
            <person name="Schmutz J."/>
            <person name="Skrede I."/>
            <person name="Stenlid J."/>
            <person name="Wiebenga A."/>
            <person name="Xie X."/>
            <person name="Kuees U."/>
            <person name="Hibbett D.S."/>
            <person name="Hoffmeister D."/>
            <person name="Hoegberg N."/>
            <person name="Martin F."/>
            <person name="Grigoriev I.V."/>
            <person name="Watkinson S.C."/>
        </authorList>
    </citation>
    <scope>NUCLEOTIDE SEQUENCE [LARGE SCALE GENOMIC DNA]</scope>
    <source>
        <strain evidence="3">S7.9</strain>
    </source>
</reference>
<feature type="domain" description="Tyrosine specific protein phosphatases" evidence="1">
    <location>
        <begin position="138"/>
        <end position="175"/>
    </location>
</feature>
<dbReference type="AlphaFoldDB" id="F8NW04"/>
<organism evidence="3">
    <name type="scientific">Serpula lacrymans var. lacrymans (strain S7.9)</name>
    <name type="common">Dry rot fungus</name>
    <dbReference type="NCBI Taxonomy" id="578457"/>
    <lineage>
        <taxon>Eukaryota</taxon>
        <taxon>Fungi</taxon>
        <taxon>Dikarya</taxon>
        <taxon>Basidiomycota</taxon>
        <taxon>Agaricomycotina</taxon>
        <taxon>Agaricomycetes</taxon>
        <taxon>Agaricomycetidae</taxon>
        <taxon>Boletales</taxon>
        <taxon>Coniophorineae</taxon>
        <taxon>Serpulaceae</taxon>
        <taxon>Serpula</taxon>
    </lineage>
</organism>
<dbReference type="InterPro" id="IPR029021">
    <property type="entry name" value="Prot-tyrosine_phosphatase-like"/>
</dbReference>
<dbReference type="PROSITE" id="PS50056">
    <property type="entry name" value="TYR_PHOSPHATASE_2"/>
    <property type="match status" value="1"/>
</dbReference>
<proteinExistence type="predicted"/>
<dbReference type="SUPFAM" id="SSF52799">
    <property type="entry name" value="(Phosphotyrosine protein) phosphatases II"/>
    <property type="match status" value="1"/>
</dbReference>
<evidence type="ECO:0000259" key="1">
    <source>
        <dbReference type="PROSITE" id="PS50056"/>
    </source>
</evidence>
<dbReference type="GO" id="GO:0004721">
    <property type="term" value="F:phosphoprotein phosphatase activity"/>
    <property type="evidence" value="ECO:0007669"/>
    <property type="project" value="InterPro"/>
</dbReference>
<dbReference type="KEGG" id="sla:SERLADRAFT_468926"/>
<dbReference type="OrthoDB" id="9988524at2759"/>
<dbReference type="PANTHER" id="PTHR31126">
    <property type="entry name" value="TYROSINE-PROTEIN PHOSPHATASE"/>
    <property type="match status" value="1"/>
</dbReference>
<sequence length="175" mass="19364">MVATLMMVREIFGGAENYCKKYMQLESADINKIRENVLSPFVFIEGVDNVRSIDAFAGSSSVNIKSGLIYRGADTIGMTDIGKAELDKRGVDTIIDVRLPDDSETTDSTIAEMLEVYEKHPLQAFVQTYAETLQTNGEGFKRLFTHLRDNPNKPVLVHCSAGKDRTGLAIALLLM</sequence>
<dbReference type="RefSeq" id="XP_007318957.1">
    <property type="nucleotide sequence ID" value="XM_007318895.1"/>
</dbReference>
<gene>
    <name evidence="2" type="ORF">SERLADRAFT_468926</name>
</gene>
<name>F8NW04_SERL9</name>
<dbReference type="HOGENOM" id="CLU_1536205_0_0_1"/>
<dbReference type="Gene3D" id="3.90.190.10">
    <property type="entry name" value="Protein tyrosine phosphatase superfamily"/>
    <property type="match status" value="1"/>
</dbReference>
<evidence type="ECO:0000313" key="3">
    <source>
        <dbReference type="Proteomes" id="UP000008064"/>
    </source>
</evidence>
<dbReference type="PANTHER" id="PTHR31126:SF1">
    <property type="entry name" value="TYROSINE SPECIFIC PROTEIN PHOSPHATASES DOMAIN-CONTAINING PROTEIN"/>
    <property type="match status" value="1"/>
</dbReference>
<evidence type="ECO:0000313" key="2">
    <source>
        <dbReference type="EMBL" id="EGO24938.1"/>
    </source>
</evidence>
<dbReference type="PROSITE" id="PS00383">
    <property type="entry name" value="TYR_PHOSPHATASE_1"/>
    <property type="match status" value="1"/>
</dbReference>
<dbReference type="InterPro" id="IPR000387">
    <property type="entry name" value="Tyr_Pase_dom"/>
</dbReference>